<keyword evidence="3" id="KW-1185">Reference proteome</keyword>
<dbReference type="PANTHER" id="PTHR42057:SF2">
    <property type="entry name" value="F-BOX DOMAIN PROTEIN (AFU_ORTHOLOGUE AFUA_4G00200)-RELATED"/>
    <property type="match status" value="1"/>
</dbReference>
<comment type="caution">
    <text evidence="2">The sequence shown here is derived from an EMBL/GenBank/DDBJ whole genome shotgun (WGS) entry which is preliminary data.</text>
</comment>
<feature type="domain" description="F-box" evidence="1">
    <location>
        <begin position="3"/>
        <end position="64"/>
    </location>
</feature>
<evidence type="ECO:0000259" key="1">
    <source>
        <dbReference type="Pfam" id="PF12937"/>
    </source>
</evidence>
<dbReference type="CDD" id="cd09917">
    <property type="entry name" value="F-box_SF"/>
    <property type="match status" value="1"/>
</dbReference>
<protein>
    <recommendedName>
        <fullName evidence="1">F-box domain-containing protein</fullName>
    </recommendedName>
</protein>
<dbReference type="EMBL" id="JAFFHB010000005">
    <property type="protein sequence ID" value="KAK4665463.1"/>
    <property type="molecule type" value="Genomic_DNA"/>
</dbReference>
<dbReference type="GeneID" id="87932174"/>
<evidence type="ECO:0000313" key="2">
    <source>
        <dbReference type="EMBL" id="KAK4665463.1"/>
    </source>
</evidence>
<dbReference type="InterPro" id="IPR001810">
    <property type="entry name" value="F-box_dom"/>
</dbReference>
<evidence type="ECO:0000313" key="3">
    <source>
        <dbReference type="Proteomes" id="UP001326199"/>
    </source>
</evidence>
<gene>
    <name evidence="2" type="ORF">QC763_401980</name>
</gene>
<dbReference type="RefSeq" id="XP_062765429.1">
    <property type="nucleotide sequence ID" value="XM_062911831.1"/>
</dbReference>
<dbReference type="Proteomes" id="UP001326199">
    <property type="component" value="Unassembled WGS sequence"/>
</dbReference>
<name>A0ABR0HBM1_9PEZI</name>
<sequence length="484" mass="56050">MGIDSIPTEVLDLIFDCLEKEKPDKMNRYRHLGAAVRPESLRNARLVCRQWNALATKHLFRTIALMHNGNDKAFDTWKQIVNSPAVQQAAREAEVYSVRPPPRSYYRQLERDYETWCSWDSGDWPEFVTAIQGLGSLPNLRAVNIRFTEGCEGVEKSGYREEIVETFSTRMHTIENVFKAIQRRKSRANQFITPITSLTIENLQNMPFTEFLETGLFRSVIEDITELRLLVAQEDHDDGPDYDLYYDERFTFEPWLQEEFLPCFASRLTSLNITFGECWGVAPGYFDGKGLHFPNLKTLILGEYVIGHHDQFDWVPAQTTLETLCLNRCMIVSYLEYASDDIEKWNDLTTHDWKFIADRGRGWTLHKFDGAWKVVFDAIRTRLPNLVQFRMEHAKLNDVAGRSLRSVDDMDCCLSAKRYVRFSSGTISPWQESDSDGHMDIELGGEDEAECSGVNRAMETQEGDMRAFKELVQAVEERARRRLQ</sequence>
<dbReference type="Gene3D" id="1.20.1280.50">
    <property type="match status" value="1"/>
</dbReference>
<organism evidence="2 3">
    <name type="scientific">Podospora pseudopauciseta</name>
    <dbReference type="NCBI Taxonomy" id="2093780"/>
    <lineage>
        <taxon>Eukaryota</taxon>
        <taxon>Fungi</taxon>
        <taxon>Dikarya</taxon>
        <taxon>Ascomycota</taxon>
        <taxon>Pezizomycotina</taxon>
        <taxon>Sordariomycetes</taxon>
        <taxon>Sordariomycetidae</taxon>
        <taxon>Sordariales</taxon>
        <taxon>Podosporaceae</taxon>
        <taxon>Podospora</taxon>
    </lineage>
</organism>
<dbReference type="PANTHER" id="PTHR42057">
    <property type="entry name" value="F-BOX DOMAIN PROTEIN (AFU_ORTHOLOGUE AFUA_4G00200)"/>
    <property type="match status" value="1"/>
</dbReference>
<reference evidence="2 3" key="1">
    <citation type="journal article" date="2023" name="bioRxiv">
        <title>High-quality genome assemblies of four members of thePodospora anserinaspecies complex.</title>
        <authorList>
            <person name="Ament-Velasquez S.L."/>
            <person name="Vogan A.A."/>
            <person name="Wallerman O."/>
            <person name="Hartmann F."/>
            <person name="Gautier V."/>
            <person name="Silar P."/>
            <person name="Giraud T."/>
            <person name="Johannesson H."/>
        </authorList>
    </citation>
    <scope>NUCLEOTIDE SEQUENCE [LARGE SCALE GENOMIC DNA]</scope>
    <source>
        <strain evidence="2 3">CBS 411.78</strain>
    </source>
</reference>
<dbReference type="Pfam" id="PF12937">
    <property type="entry name" value="F-box-like"/>
    <property type="match status" value="1"/>
</dbReference>
<accession>A0ABR0HBM1</accession>
<proteinExistence type="predicted"/>